<keyword evidence="6 9" id="KW-0326">Glycosidase</keyword>
<keyword evidence="7 9" id="KW-0624">Polysaccharide degradation</keyword>
<dbReference type="RefSeq" id="WP_170842628.1">
    <property type="nucleotide sequence ID" value="NZ_FNIT01000008.1"/>
</dbReference>
<dbReference type="PRINTS" id="PR00735">
    <property type="entry name" value="GLHYDRLASE8"/>
</dbReference>
<dbReference type="GO" id="GO:0008810">
    <property type="term" value="F:cellulase activity"/>
    <property type="evidence" value="ECO:0007669"/>
    <property type="project" value="UniProtKB-EC"/>
</dbReference>
<dbReference type="AlphaFoldDB" id="A0A1H0KS16"/>
<feature type="signal peptide" evidence="10">
    <location>
        <begin position="1"/>
        <end position="27"/>
    </location>
</feature>
<evidence type="ECO:0000256" key="9">
    <source>
        <dbReference type="RuleBase" id="RU361167"/>
    </source>
</evidence>
<evidence type="ECO:0000256" key="8">
    <source>
        <dbReference type="PROSITE-ProRule" id="PRU10058"/>
    </source>
</evidence>
<evidence type="ECO:0000256" key="2">
    <source>
        <dbReference type="ARBA" id="ARBA00009209"/>
    </source>
</evidence>
<dbReference type="Proteomes" id="UP000198793">
    <property type="component" value="Unassembled WGS sequence"/>
</dbReference>
<evidence type="ECO:0000256" key="3">
    <source>
        <dbReference type="ARBA" id="ARBA00022729"/>
    </source>
</evidence>
<feature type="chain" id="PRO_5011655838" description="Glucanase" evidence="10">
    <location>
        <begin position="28"/>
        <end position="365"/>
    </location>
</feature>
<evidence type="ECO:0000256" key="4">
    <source>
        <dbReference type="ARBA" id="ARBA00022801"/>
    </source>
</evidence>
<proteinExistence type="inferred from homology"/>
<evidence type="ECO:0000256" key="6">
    <source>
        <dbReference type="ARBA" id="ARBA00023295"/>
    </source>
</evidence>
<dbReference type="GO" id="GO:0030245">
    <property type="term" value="P:cellulose catabolic process"/>
    <property type="evidence" value="ECO:0007669"/>
    <property type="project" value="UniProtKB-KW"/>
</dbReference>
<name>A0A1H0KS16_9HYPH</name>
<evidence type="ECO:0000313" key="11">
    <source>
        <dbReference type="EMBL" id="SDO58748.1"/>
    </source>
</evidence>
<feature type="active site" description="Nucleophile" evidence="8">
    <location>
        <position position="131"/>
    </location>
</feature>
<organism evidence="11 12">
    <name type="scientific">Aureimonas jatrophae</name>
    <dbReference type="NCBI Taxonomy" id="1166073"/>
    <lineage>
        <taxon>Bacteria</taxon>
        <taxon>Pseudomonadati</taxon>
        <taxon>Pseudomonadota</taxon>
        <taxon>Alphaproteobacteria</taxon>
        <taxon>Hyphomicrobiales</taxon>
        <taxon>Aurantimonadaceae</taxon>
        <taxon>Aureimonas</taxon>
    </lineage>
</organism>
<dbReference type="InterPro" id="IPR002037">
    <property type="entry name" value="Glyco_hydro_8"/>
</dbReference>
<dbReference type="SUPFAM" id="SSF48208">
    <property type="entry name" value="Six-hairpin glycosidases"/>
    <property type="match status" value="1"/>
</dbReference>
<dbReference type="Gene3D" id="1.50.10.10">
    <property type="match status" value="1"/>
</dbReference>
<dbReference type="STRING" id="1166073.SAMN05192530_108120"/>
<sequence>MRRVRQTLAGMLLVGTTTLFTVAMAPAGEASGRPALVVEAGDYLLGGWELYSSRFVTPEGRIVDDDNGSISHSEGQGYGMLLAVAAGDRERFQRIWAWTQQELFVRDDELAAWRWDPSATPRVTDRNDATDGDILIAWALLRAAERWGEDDWRHRARRIADAVAEHAVQPAGRLSVLMPAVSGFAASDQVDGPVVNLSYWVFPAIGELETISPKLAKADLRRSGLELARAARFGRDALPTDWISLAGRQPAPAQAFAPTFSYNAVRVPLYLAWEGENGRALLEPYLDAWAGESAAGPHVVDVANDLRANRLDAPGYEAISDLVACALTERPASDRTRNFVPTTYYPSTLHLLSLMAFAERYPRCL</sequence>
<dbReference type="InterPro" id="IPR012341">
    <property type="entry name" value="6hp_glycosidase-like_sf"/>
</dbReference>
<dbReference type="InterPro" id="IPR019834">
    <property type="entry name" value="Glyco_hydro_8_CS"/>
</dbReference>
<evidence type="ECO:0000256" key="1">
    <source>
        <dbReference type="ARBA" id="ARBA00000966"/>
    </source>
</evidence>
<dbReference type="InterPro" id="IPR008928">
    <property type="entry name" value="6-hairpin_glycosidase_sf"/>
</dbReference>
<reference evidence="11 12" key="1">
    <citation type="submission" date="2016-10" db="EMBL/GenBank/DDBJ databases">
        <authorList>
            <person name="de Groot N.N."/>
        </authorList>
    </citation>
    <scope>NUCLEOTIDE SEQUENCE [LARGE SCALE GENOMIC DNA]</scope>
    <source>
        <strain evidence="12">L7-484,KACC 16230,DSM 25025</strain>
    </source>
</reference>
<evidence type="ECO:0000313" key="12">
    <source>
        <dbReference type="Proteomes" id="UP000198793"/>
    </source>
</evidence>
<keyword evidence="5" id="KW-0136">Cellulose degradation</keyword>
<comment type="catalytic activity">
    <reaction evidence="1">
        <text>Endohydrolysis of (1-&gt;4)-beta-D-glucosidic linkages in cellulose, lichenin and cereal beta-D-glucans.</text>
        <dbReference type="EC" id="3.2.1.4"/>
    </reaction>
</comment>
<keyword evidence="7 9" id="KW-0119">Carbohydrate metabolism</keyword>
<dbReference type="Pfam" id="PF01270">
    <property type="entry name" value="Glyco_hydro_8"/>
    <property type="match status" value="1"/>
</dbReference>
<evidence type="ECO:0000256" key="5">
    <source>
        <dbReference type="ARBA" id="ARBA00023001"/>
    </source>
</evidence>
<dbReference type="EC" id="3.2.1.-" evidence="9"/>
<evidence type="ECO:0000256" key="7">
    <source>
        <dbReference type="ARBA" id="ARBA00023326"/>
    </source>
</evidence>
<comment type="similarity">
    <text evidence="2 9">Belongs to the glycosyl hydrolase 8 (cellulase D) family.</text>
</comment>
<protein>
    <recommendedName>
        <fullName evidence="9">Glucanase</fullName>
        <ecNumber evidence="9">3.2.1.-</ecNumber>
    </recommendedName>
</protein>
<keyword evidence="12" id="KW-1185">Reference proteome</keyword>
<keyword evidence="3 10" id="KW-0732">Signal</keyword>
<keyword evidence="4 9" id="KW-0378">Hydrolase</keyword>
<dbReference type="PROSITE" id="PS00812">
    <property type="entry name" value="GLYCOSYL_HYDROL_F8"/>
    <property type="match status" value="1"/>
</dbReference>
<evidence type="ECO:0000256" key="10">
    <source>
        <dbReference type="SAM" id="SignalP"/>
    </source>
</evidence>
<gene>
    <name evidence="11" type="ORF">SAMN05192530_108120</name>
</gene>
<dbReference type="EMBL" id="FNIT01000008">
    <property type="protein sequence ID" value="SDO58748.1"/>
    <property type="molecule type" value="Genomic_DNA"/>
</dbReference>
<accession>A0A1H0KS16</accession>